<keyword evidence="5" id="KW-0812">Transmembrane</keyword>
<dbReference type="InterPro" id="IPR030678">
    <property type="entry name" value="Peptide/Ni-bd"/>
</dbReference>
<dbReference type="EMBL" id="PFEK01000026">
    <property type="protein sequence ID" value="PJE67618.1"/>
    <property type="molecule type" value="Genomic_DNA"/>
</dbReference>
<keyword evidence="2" id="KW-0813">Transport</keyword>
<dbReference type="PANTHER" id="PTHR30290:SF9">
    <property type="entry name" value="OLIGOPEPTIDE-BINDING PROTEIN APPA"/>
    <property type="match status" value="1"/>
</dbReference>
<feature type="transmembrane region" description="Helical" evidence="5">
    <location>
        <begin position="20"/>
        <end position="43"/>
    </location>
</feature>
<organism evidence="7 8">
    <name type="scientific">Candidatus Shapirobacteria bacterium CG10_big_fil_rev_8_21_14_0_10_40_9</name>
    <dbReference type="NCBI Taxonomy" id="1974888"/>
    <lineage>
        <taxon>Bacteria</taxon>
        <taxon>Candidatus Shapironibacteriota</taxon>
    </lineage>
</organism>
<dbReference type="Gene3D" id="3.40.190.10">
    <property type="entry name" value="Periplasmic binding protein-like II"/>
    <property type="match status" value="1"/>
</dbReference>
<evidence type="ECO:0000313" key="8">
    <source>
        <dbReference type="Proteomes" id="UP000231474"/>
    </source>
</evidence>
<evidence type="ECO:0000256" key="5">
    <source>
        <dbReference type="SAM" id="Phobius"/>
    </source>
</evidence>
<dbReference type="Pfam" id="PF00496">
    <property type="entry name" value="SBP_bac_5"/>
    <property type="match status" value="1"/>
</dbReference>
<evidence type="ECO:0000259" key="6">
    <source>
        <dbReference type="Pfam" id="PF00496"/>
    </source>
</evidence>
<dbReference type="Gene3D" id="3.90.76.10">
    <property type="entry name" value="Dipeptide-binding Protein, Domain 1"/>
    <property type="match status" value="1"/>
</dbReference>
<gene>
    <name evidence="7" type="ORF">COU95_01335</name>
</gene>
<evidence type="ECO:0000256" key="3">
    <source>
        <dbReference type="ARBA" id="ARBA00022729"/>
    </source>
</evidence>
<sequence length="443" mass="51395">MKKIRFTARLVVSLLTRYKFIVALGFLLGIFFFFFIPKIAYFFPQRKQTETIGLVGRFRVSEIPLEIQNLISFGLTKLEPDGTPVPSIAYDWKVEEDGKIYTFFLKDNLYWHDGSKVSASDINYNFQDVSIEISDSRTIRFHLKEPFSPFPEVVSRPVFKKGFIGVGLYKVKKIGRSGQFVETISLVSQDSKKPNLKFHFYPTEEAAKIGFKLGEVRKLQDLSDVDEFSIWKNVKISPVLRQDRFVGIFLNTQNSYLSEKSFRQALAYATEKTTSKERAYGPLSPLSWAYSEDVKAYNFDLENAKKLLNQARQNDKEKKEIVLKLLTVPSLLSEAEKIKNSWEKLGIMVEIGAFSELGEDFDVLLAAQEIPRDPDQYSLWHSTQVGNITHFKSPRIDKLLEDGRRTINKEERKKIYFDFQRFLVEEVPVIFLYYPTTYEISKK</sequence>
<evidence type="ECO:0000313" key="7">
    <source>
        <dbReference type="EMBL" id="PJE67618.1"/>
    </source>
</evidence>
<evidence type="ECO:0000256" key="2">
    <source>
        <dbReference type="ARBA" id="ARBA00022448"/>
    </source>
</evidence>
<keyword evidence="5" id="KW-1133">Transmembrane helix</keyword>
<proteinExistence type="inferred from homology"/>
<dbReference type="PIRSF" id="PIRSF002741">
    <property type="entry name" value="MppA"/>
    <property type="match status" value="1"/>
</dbReference>
<keyword evidence="5" id="KW-0472">Membrane</keyword>
<keyword evidence="4" id="KW-0175">Coiled coil</keyword>
<protein>
    <recommendedName>
        <fullName evidence="6">Solute-binding protein family 5 domain-containing protein</fullName>
    </recommendedName>
</protein>
<keyword evidence="3" id="KW-0732">Signal</keyword>
<feature type="coiled-coil region" evidence="4">
    <location>
        <begin position="294"/>
        <end position="321"/>
    </location>
</feature>
<dbReference type="SUPFAM" id="SSF53850">
    <property type="entry name" value="Periplasmic binding protein-like II"/>
    <property type="match status" value="1"/>
</dbReference>
<dbReference type="GO" id="GO:1904680">
    <property type="term" value="F:peptide transmembrane transporter activity"/>
    <property type="evidence" value="ECO:0007669"/>
    <property type="project" value="TreeGrafter"/>
</dbReference>
<dbReference type="PANTHER" id="PTHR30290">
    <property type="entry name" value="PERIPLASMIC BINDING COMPONENT OF ABC TRANSPORTER"/>
    <property type="match status" value="1"/>
</dbReference>
<comment type="caution">
    <text evidence="7">The sequence shown here is derived from an EMBL/GenBank/DDBJ whole genome shotgun (WGS) entry which is preliminary data.</text>
</comment>
<evidence type="ECO:0000256" key="4">
    <source>
        <dbReference type="SAM" id="Coils"/>
    </source>
</evidence>
<name>A0A2M8L428_9BACT</name>
<dbReference type="GO" id="GO:0042597">
    <property type="term" value="C:periplasmic space"/>
    <property type="evidence" value="ECO:0007669"/>
    <property type="project" value="UniProtKB-ARBA"/>
</dbReference>
<dbReference type="Gene3D" id="3.10.105.10">
    <property type="entry name" value="Dipeptide-binding Protein, Domain 3"/>
    <property type="match status" value="1"/>
</dbReference>
<dbReference type="GO" id="GO:0015833">
    <property type="term" value="P:peptide transport"/>
    <property type="evidence" value="ECO:0007669"/>
    <property type="project" value="TreeGrafter"/>
</dbReference>
<comment type="similarity">
    <text evidence="1">Belongs to the bacterial solute-binding protein 5 family.</text>
</comment>
<accession>A0A2M8L428</accession>
<dbReference type="Proteomes" id="UP000231474">
    <property type="component" value="Unassembled WGS sequence"/>
</dbReference>
<dbReference type="InterPro" id="IPR039424">
    <property type="entry name" value="SBP_5"/>
</dbReference>
<evidence type="ECO:0000256" key="1">
    <source>
        <dbReference type="ARBA" id="ARBA00005695"/>
    </source>
</evidence>
<dbReference type="AlphaFoldDB" id="A0A2M8L428"/>
<feature type="domain" description="Solute-binding protein family 5" evidence="6">
    <location>
        <begin position="83"/>
        <end position="368"/>
    </location>
</feature>
<dbReference type="GO" id="GO:0043190">
    <property type="term" value="C:ATP-binding cassette (ABC) transporter complex"/>
    <property type="evidence" value="ECO:0007669"/>
    <property type="project" value="InterPro"/>
</dbReference>
<dbReference type="InterPro" id="IPR000914">
    <property type="entry name" value="SBP_5_dom"/>
</dbReference>
<reference evidence="8" key="1">
    <citation type="submission" date="2017-09" db="EMBL/GenBank/DDBJ databases">
        <title>Depth-based differentiation of microbial function through sediment-hosted aquifers and enrichment of novel symbionts in the deep terrestrial subsurface.</title>
        <authorList>
            <person name="Probst A.J."/>
            <person name="Ladd B."/>
            <person name="Jarett J.K."/>
            <person name="Geller-Mcgrath D.E."/>
            <person name="Sieber C.M.K."/>
            <person name="Emerson J.B."/>
            <person name="Anantharaman K."/>
            <person name="Thomas B.C."/>
            <person name="Malmstrom R."/>
            <person name="Stieglmeier M."/>
            <person name="Klingl A."/>
            <person name="Woyke T."/>
            <person name="Ryan C.M."/>
            <person name="Banfield J.F."/>
        </authorList>
    </citation>
    <scope>NUCLEOTIDE SEQUENCE [LARGE SCALE GENOMIC DNA]</scope>
</reference>